<dbReference type="FunFam" id="3.40.50.300:FF:000006">
    <property type="entry name" value="DNA-binding transcriptional regulator NtrC"/>
    <property type="match status" value="1"/>
</dbReference>
<dbReference type="GO" id="GO:0006355">
    <property type="term" value="P:regulation of DNA-templated transcription"/>
    <property type="evidence" value="ECO:0007669"/>
    <property type="project" value="InterPro"/>
</dbReference>
<dbReference type="InterPro" id="IPR002197">
    <property type="entry name" value="HTH_Fis"/>
</dbReference>
<dbReference type="Pfam" id="PF02954">
    <property type="entry name" value="HTH_8"/>
    <property type="match status" value="1"/>
</dbReference>
<gene>
    <name evidence="7" type="ORF">B0G62_104152</name>
</gene>
<dbReference type="PANTHER" id="PTHR32071:SF77">
    <property type="entry name" value="TRANSCRIPTIONAL REGULATORY PROTEIN"/>
    <property type="match status" value="1"/>
</dbReference>
<dbReference type="AlphaFoldDB" id="A0A2S4ME19"/>
<evidence type="ECO:0000256" key="2">
    <source>
        <dbReference type="ARBA" id="ARBA00022840"/>
    </source>
</evidence>
<dbReference type="GO" id="GO:0005524">
    <property type="term" value="F:ATP binding"/>
    <property type="evidence" value="ECO:0007669"/>
    <property type="project" value="UniProtKB-KW"/>
</dbReference>
<organism evidence="7 8">
    <name type="scientific">Paraburkholderia eburnea</name>
    <dbReference type="NCBI Taxonomy" id="1189126"/>
    <lineage>
        <taxon>Bacteria</taxon>
        <taxon>Pseudomonadati</taxon>
        <taxon>Pseudomonadota</taxon>
        <taxon>Betaproteobacteria</taxon>
        <taxon>Burkholderiales</taxon>
        <taxon>Burkholderiaceae</taxon>
        <taxon>Paraburkholderia</taxon>
    </lineage>
</organism>
<keyword evidence="1" id="KW-0547">Nucleotide-binding</keyword>
<dbReference type="OrthoDB" id="9761705at2"/>
<sequence length="637" mass="68984">MPALADRQHAAQWIRERLRSDGLFPQGWLRMEIDASWRRSVAHGVRCHDDALLNLNEFRDLGDLRDANRLLLDAAAPELDFLARRCGQQGIVILANAEATILSVEGNAGALADLGIGDVSPGATWTESLRGTNALGTALVEGRPVAIDSGEHFLGRLARFSCRSLPIADPHGNAIGVLDLTRDGQLPLAQDTLSMLVGAAASHIEARLFEAFFPDHFVIAFHPHRAYLDSTWCGVLAVREDGTVVAASAQACELLGLARADIVGLQCASLRGMSFAAFAGQAHTLDIADVAHDLALRVLRAPRRALTNTGCAGVRALDARSGTRSGAREAGLIKIAGRQSRLLRALQMARRGLDNALPVLVQGETGTGKEVVARALHDASERAGKPFIAVNCASIPEGLIESELFGYRDGAFTGARKGGMLGRLMQAHGGTLFLDEIGDMPLHLQARLLRVLQERKVAPLGAGEEQTIDIAVICATHRSLPTMVRDKTFREDLFYRINGVSVALPALRERDDIDLIVASLLERLNSQHVQISDELSEVFRTHPWPGNIRQLEMVLRTALAVRDDDEHEIGLDHLCDGFIDGACPTATNPAGRGLIRKHEDELIRESLARHDGNVAAAALTLGISRATLYRKLKRLRP</sequence>
<dbReference type="SMART" id="SM00382">
    <property type="entry name" value="AAA"/>
    <property type="match status" value="1"/>
</dbReference>
<dbReference type="Pfam" id="PF00158">
    <property type="entry name" value="Sigma54_activat"/>
    <property type="match status" value="1"/>
</dbReference>
<dbReference type="InterPro" id="IPR000014">
    <property type="entry name" value="PAS"/>
</dbReference>
<dbReference type="PROSITE" id="PS50045">
    <property type="entry name" value="SIGMA54_INTERACT_4"/>
    <property type="match status" value="1"/>
</dbReference>
<protein>
    <submittedName>
        <fullName evidence="7">Transcriptional regulator of acetoin/glycerol metabolism</fullName>
    </submittedName>
</protein>
<dbReference type="InterPro" id="IPR058031">
    <property type="entry name" value="AAA_lid_NorR"/>
</dbReference>
<dbReference type="PROSITE" id="PS50112">
    <property type="entry name" value="PAS"/>
    <property type="match status" value="1"/>
</dbReference>
<dbReference type="InterPro" id="IPR025943">
    <property type="entry name" value="Sigma_54_int_dom_ATP-bd_2"/>
</dbReference>
<dbReference type="InterPro" id="IPR009057">
    <property type="entry name" value="Homeodomain-like_sf"/>
</dbReference>
<keyword evidence="4" id="KW-0804">Transcription</keyword>
<dbReference type="CDD" id="cd00009">
    <property type="entry name" value="AAA"/>
    <property type="match status" value="1"/>
</dbReference>
<reference evidence="7 8" key="1">
    <citation type="submission" date="2018-01" db="EMBL/GenBank/DDBJ databases">
        <title>Genomic Encyclopedia of Type Strains, Phase III (KMG-III): the genomes of soil and plant-associated and newly described type strains.</title>
        <authorList>
            <person name="Whitman W."/>
        </authorList>
    </citation>
    <scope>NUCLEOTIDE SEQUENCE [LARGE SCALE GENOMIC DNA]</scope>
    <source>
        <strain evidence="7 8">JCM 18070</strain>
    </source>
</reference>
<dbReference type="Gene3D" id="1.10.10.60">
    <property type="entry name" value="Homeodomain-like"/>
    <property type="match status" value="1"/>
</dbReference>
<dbReference type="EMBL" id="PQGA01000004">
    <property type="protein sequence ID" value="POR52855.1"/>
    <property type="molecule type" value="Genomic_DNA"/>
</dbReference>
<dbReference type="PRINTS" id="PR01590">
    <property type="entry name" value="HTHFIS"/>
</dbReference>
<evidence type="ECO:0000313" key="7">
    <source>
        <dbReference type="EMBL" id="POR52855.1"/>
    </source>
</evidence>
<keyword evidence="3" id="KW-0805">Transcription regulation</keyword>
<dbReference type="SUPFAM" id="SSF46689">
    <property type="entry name" value="Homeodomain-like"/>
    <property type="match status" value="1"/>
</dbReference>
<dbReference type="InterPro" id="IPR035965">
    <property type="entry name" value="PAS-like_dom_sf"/>
</dbReference>
<dbReference type="Pfam" id="PF25601">
    <property type="entry name" value="AAA_lid_14"/>
    <property type="match status" value="1"/>
</dbReference>
<keyword evidence="2" id="KW-0067">ATP-binding</keyword>
<dbReference type="Proteomes" id="UP000237381">
    <property type="component" value="Unassembled WGS sequence"/>
</dbReference>
<dbReference type="InterPro" id="IPR029016">
    <property type="entry name" value="GAF-like_dom_sf"/>
</dbReference>
<dbReference type="InterPro" id="IPR025662">
    <property type="entry name" value="Sigma_54_int_dom_ATP-bd_1"/>
</dbReference>
<evidence type="ECO:0000259" key="6">
    <source>
        <dbReference type="PROSITE" id="PS50112"/>
    </source>
</evidence>
<keyword evidence="8" id="KW-1185">Reference proteome</keyword>
<dbReference type="SUPFAM" id="SSF55785">
    <property type="entry name" value="PYP-like sensor domain (PAS domain)"/>
    <property type="match status" value="1"/>
</dbReference>
<evidence type="ECO:0000259" key="5">
    <source>
        <dbReference type="PROSITE" id="PS50045"/>
    </source>
</evidence>
<dbReference type="Gene3D" id="3.40.50.300">
    <property type="entry name" value="P-loop containing nucleotide triphosphate hydrolases"/>
    <property type="match status" value="1"/>
</dbReference>
<dbReference type="Gene3D" id="1.10.8.60">
    <property type="match status" value="1"/>
</dbReference>
<proteinExistence type="predicted"/>
<evidence type="ECO:0000256" key="3">
    <source>
        <dbReference type="ARBA" id="ARBA00023015"/>
    </source>
</evidence>
<dbReference type="GO" id="GO:0043565">
    <property type="term" value="F:sequence-specific DNA binding"/>
    <property type="evidence" value="ECO:0007669"/>
    <property type="project" value="InterPro"/>
</dbReference>
<dbReference type="InterPro" id="IPR027417">
    <property type="entry name" value="P-loop_NTPase"/>
</dbReference>
<feature type="domain" description="PAS" evidence="6">
    <location>
        <begin position="228"/>
        <end position="264"/>
    </location>
</feature>
<accession>A0A2S4ME19</accession>
<dbReference type="PROSITE" id="PS00675">
    <property type="entry name" value="SIGMA54_INTERACT_1"/>
    <property type="match status" value="1"/>
</dbReference>
<dbReference type="Gene3D" id="3.30.450.40">
    <property type="match status" value="1"/>
</dbReference>
<dbReference type="InterPro" id="IPR002078">
    <property type="entry name" value="Sigma_54_int"/>
</dbReference>
<dbReference type="InterPro" id="IPR003593">
    <property type="entry name" value="AAA+_ATPase"/>
</dbReference>
<dbReference type="PROSITE" id="PS00676">
    <property type="entry name" value="SIGMA54_INTERACT_2"/>
    <property type="match status" value="1"/>
</dbReference>
<dbReference type="PANTHER" id="PTHR32071">
    <property type="entry name" value="TRANSCRIPTIONAL REGULATORY PROTEIN"/>
    <property type="match status" value="1"/>
</dbReference>
<feature type="domain" description="Sigma-54 factor interaction" evidence="5">
    <location>
        <begin position="335"/>
        <end position="560"/>
    </location>
</feature>
<evidence type="ECO:0000256" key="4">
    <source>
        <dbReference type="ARBA" id="ARBA00023163"/>
    </source>
</evidence>
<comment type="caution">
    <text evidence="7">The sequence shown here is derived from an EMBL/GenBank/DDBJ whole genome shotgun (WGS) entry which is preliminary data.</text>
</comment>
<name>A0A2S4ME19_9BURK</name>
<evidence type="ECO:0000256" key="1">
    <source>
        <dbReference type="ARBA" id="ARBA00022741"/>
    </source>
</evidence>
<dbReference type="SUPFAM" id="SSF52540">
    <property type="entry name" value="P-loop containing nucleoside triphosphate hydrolases"/>
    <property type="match status" value="1"/>
</dbReference>
<evidence type="ECO:0000313" key="8">
    <source>
        <dbReference type="Proteomes" id="UP000237381"/>
    </source>
</evidence>